<keyword evidence="1" id="KW-0732">Signal</keyword>
<comment type="caution">
    <text evidence="2">The sequence shown here is derived from an EMBL/GenBank/DDBJ whole genome shotgun (WGS) entry which is preliminary data.</text>
</comment>
<proteinExistence type="predicted"/>
<accession>A0AAD6YJA1</accession>
<evidence type="ECO:0000313" key="3">
    <source>
        <dbReference type="Proteomes" id="UP001219525"/>
    </source>
</evidence>
<evidence type="ECO:0000256" key="1">
    <source>
        <dbReference type="SAM" id="SignalP"/>
    </source>
</evidence>
<sequence>MARMNILTLVSLLFVSPALAAPVPRAANQNPACQAPNAQIANAAILLGGINPIADIEQAGPLLNAELAILSASNIAGVIAGFGPHIGTVPVTIDSSSQGQIIAALQDAQTNLAAVGIIQGVTSDQVVKNLQQANSTVAQALVSAQAINSDCLASGAGGASAGSVSATLPTFGAPGSAATTVGLGAPGSPATVSVDPAGAVSVLVAPPAFGTLGAPGSAATTLGSPSAAVYGLGSENLYA</sequence>
<reference evidence="2" key="1">
    <citation type="submission" date="2023-03" db="EMBL/GenBank/DDBJ databases">
        <title>Massive genome expansion in bonnet fungi (Mycena s.s.) driven by repeated elements and novel gene families across ecological guilds.</title>
        <authorList>
            <consortium name="Lawrence Berkeley National Laboratory"/>
            <person name="Harder C.B."/>
            <person name="Miyauchi S."/>
            <person name="Viragh M."/>
            <person name="Kuo A."/>
            <person name="Thoen E."/>
            <person name="Andreopoulos B."/>
            <person name="Lu D."/>
            <person name="Skrede I."/>
            <person name="Drula E."/>
            <person name="Henrissat B."/>
            <person name="Morin E."/>
            <person name="Kohler A."/>
            <person name="Barry K."/>
            <person name="LaButti K."/>
            <person name="Morin E."/>
            <person name="Salamov A."/>
            <person name="Lipzen A."/>
            <person name="Mereny Z."/>
            <person name="Hegedus B."/>
            <person name="Baldrian P."/>
            <person name="Stursova M."/>
            <person name="Weitz H."/>
            <person name="Taylor A."/>
            <person name="Grigoriev I.V."/>
            <person name="Nagy L.G."/>
            <person name="Martin F."/>
            <person name="Kauserud H."/>
        </authorList>
    </citation>
    <scope>NUCLEOTIDE SEQUENCE</scope>
    <source>
        <strain evidence="2">9144</strain>
    </source>
</reference>
<dbReference type="AlphaFoldDB" id="A0AAD6YJA1"/>
<evidence type="ECO:0008006" key="4">
    <source>
        <dbReference type="Google" id="ProtNLM"/>
    </source>
</evidence>
<protein>
    <recommendedName>
        <fullName evidence="4">Cell wall protein</fullName>
    </recommendedName>
</protein>
<dbReference type="Proteomes" id="UP001219525">
    <property type="component" value="Unassembled WGS sequence"/>
</dbReference>
<evidence type="ECO:0000313" key="2">
    <source>
        <dbReference type="EMBL" id="KAJ7218386.1"/>
    </source>
</evidence>
<organism evidence="2 3">
    <name type="scientific">Mycena pura</name>
    <dbReference type="NCBI Taxonomy" id="153505"/>
    <lineage>
        <taxon>Eukaryota</taxon>
        <taxon>Fungi</taxon>
        <taxon>Dikarya</taxon>
        <taxon>Basidiomycota</taxon>
        <taxon>Agaricomycotina</taxon>
        <taxon>Agaricomycetes</taxon>
        <taxon>Agaricomycetidae</taxon>
        <taxon>Agaricales</taxon>
        <taxon>Marasmiineae</taxon>
        <taxon>Mycenaceae</taxon>
        <taxon>Mycena</taxon>
    </lineage>
</organism>
<name>A0AAD6YJA1_9AGAR</name>
<dbReference type="EMBL" id="JARJCW010000012">
    <property type="protein sequence ID" value="KAJ7218386.1"/>
    <property type="molecule type" value="Genomic_DNA"/>
</dbReference>
<feature type="signal peptide" evidence="1">
    <location>
        <begin position="1"/>
        <end position="20"/>
    </location>
</feature>
<keyword evidence="3" id="KW-1185">Reference proteome</keyword>
<feature type="chain" id="PRO_5042049251" description="Cell wall protein" evidence="1">
    <location>
        <begin position="21"/>
        <end position="239"/>
    </location>
</feature>
<gene>
    <name evidence="2" type="ORF">GGX14DRAFT_390160</name>
</gene>